<dbReference type="EMBL" id="CP049057">
    <property type="protein sequence ID" value="QIE58468.1"/>
    <property type="molecule type" value="Genomic_DNA"/>
</dbReference>
<dbReference type="Gene3D" id="1.10.150.20">
    <property type="entry name" value="5' to 3' exonuclease, C-terminal subdomain"/>
    <property type="match status" value="1"/>
</dbReference>
<proteinExistence type="predicted"/>
<keyword evidence="4" id="KW-1185">Reference proteome</keyword>
<keyword evidence="2" id="KW-1133">Transmembrane helix</keyword>
<evidence type="ECO:0000256" key="2">
    <source>
        <dbReference type="SAM" id="Phobius"/>
    </source>
</evidence>
<sequence>MEALTEFITYLPNFIGVFLLMLSTFLIGYFSAVGMQRNKFRKIIERLKREVNALKMPPKKEVRDIDTIFTEIKPKIIEVVKKQQEIKAEDDAQEVRTATVNFAEKNKERYLQEVTEVEEDFDDLRELDFDSFGYADESDKEDLTEINGIGPYIEQKLNDIGIYTFEQISKLSKKDIDIITEMIDFFPDRIDRDNWVGQAKALNV</sequence>
<keyword evidence="2" id="KW-0812">Transmembrane</keyword>
<evidence type="ECO:0000256" key="1">
    <source>
        <dbReference type="SAM" id="Coils"/>
    </source>
</evidence>
<dbReference type="AlphaFoldDB" id="A0A6G6GIU5"/>
<evidence type="ECO:0000313" key="4">
    <source>
        <dbReference type="Proteomes" id="UP000505306"/>
    </source>
</evidence>
<keyword evidence="1" id="KW-0175">Coiled coil</keyword>
<name>A0A6G6GIU5_9FLAO</name>
<feature type="coiled-coil region" evidence="1">
    <location>
        <begin position="100"/>
        <end position="127"/>
    </location>
</feature>
<accession>A0A6G6GIU5</accession>
<keyword evidence="2" id="KW-0472">Membrane</keyword>
<dbReference type="Proteomes" id="UP000505306">
    <property type="component" value="Chromosome"/>
</dbReference>
<organism evidence="3 4">
    <name type="scientific">Rasiella rasia</name>
    <dbReference type="NCBI Taxonomy" id="2744027"/>
    <lineage>
        <taxon>Bacteria</taxon>
        <taxon>Pseudomonadati</taxon>
        <taxon>Bacteroidota</taxon>
        <taxon>Flavobacteriia</taxon>
        <taxon>Flavobacteriales</taxon>
        <taxon>Flavobacteriaceae</taxon>
        <taxon>Rasiella</taxon>
    </lineage>
</organism>
<feature type="transmembrane region" description="Helical" evidence="2">
    <location>
        <begin position="14"/>
        <end position="33"/>
    </location>
</feature>
<dbReference type="RefSeq" id="WP_164678474.1">
    <property type="nucleotide sequence ID" value="NZ_CP049057.1"/>
</dbReference>
<dbReference type="KEGG" id="mgel:G5B37_02485"/>
<protein>
    <submittedName>
        <fullName evidence="3">Uncharacterized protein</fullName>
    </submittedName>
</protein>
<reference evidence="3 4" key="1">
    <citation type="submission" date="2020-02" db="EMBL/GenBank/DDBJ databases">
        <title>Complete genome sequence of Flavobacteriaceae bacterium.</title>
        <authorList>
            <person name="Kim S.-J."/>
            <person name="Kim Y.-S."/>
            <person name="Kim K.-H."/>
        </authorList>
    </citation>
    <scope>NUCLEOTIDE SEQUENCE [LARGE SCALE GENOMIC DNA]</scope>
    <source>
        <strain evidence="3 4">RR4-40</strain>
    </source>
</reference>
<gene>
    <name evidence="3" type="ORF">G5B37_02485</name>
</gene>
<evidence type="ECO:0000313" key="3">
    <source>
        <dbReference type="EMBL" id="QIE58468.1"/>
    </source>
</evidence>